<gene>
    <name evidence="2" type="ORF">SAMN02745975_00345</name>
</gene>
<evidence type="ECO:0000313" key="3">
    <source>
        <dbReference type="Proteomes" id="UP000184536"/>
    </source>
</evidence>
<name>A0A1M6D168_9FIRM</name>
<reference evidence="3" key="1">
    <citation type="submission" date="2016-11" db="EMBL/GenBank/DDBJ databases">
        <authorList>
            <person name="Varghese N."/>
            <person name="Submissions S."/>
        </authorList>
    </citation>
    <scope>NUCLEOTIDE SEQUENCE [LARGE SCALE GENOMIC DNA]</scope>
    <source>
        <strain evidence="3">DSM 17957</strain>
    </source>
</reference>
<dbReference type="STRING" id="1121919.SAMN02745975_00345"/>
<keyword evidence="3" id="KW-1185">Reference proteome</keyword>
<proteinExistence type="predicted"/>
<accession>A0A1M6D168</accession>
<sequence length="127" mass="13818">MKICISSTSNGKYSIPDGRFGRCAYFAFYDTETQDYIFIENDGLHSSQGAGVSAVQTVMDAHADVVITGSLGPNAVKLLEASEIEAYKLTDGNIMEQIKMFQEGKLKPIDGVGPGKAGMNNRFRKGW</sequence>
<evidence type="ECO:0000313" key="2">
    <source>
        <dbReference type="EMBL" id="SHI66996.1"/>
    </source>
</evidence>
<dbReference type="RefSeq" id="WP_110939645.1">
    <property type="nucleotide sequence ID" value="NZ_FQZV01000005.1"/>
</dbReference>
<dbReference type="AlphaFoldDB" id="A0A1M6D168"/>
<dbReference type="EMBL" id="FQZV01000005">
    <property type="protein sequence ID" value="SHI66996.1"/>
    <property type="molecule type" value="Genomic_DNA"/>
</dbReference>
<dbReference type="InterPro" id="IPR033913">
    <property type="entry name" value="MTH1175_dom"/>
</dbReference>
<dbReference type="InterPro" id="IPR036105">
    <property type="entry name" value="DiNase_FeMo-co_biosyn_sf"/>
</dbReference>
<feature type="domain" description="Dinitrogenase iron-molybdenum cofactor biosynthesis" evidence="1">
    <location>
        <begin position="17"/>
        <end position="102"/>
    </location>
</feature>
<dbReference type="CDD" id="cd00851">
    <property type="entry name" value="MTH1175"/>
    <property type="match status" value="1"/>
</dbReference>
<dbReference type="Pfam" id="PF02579">
    <property type="entry name" value="Nitro_FeMo-Co"/>
    <property type="match status" value="1"/>
</dbReference>
<dbReference type="OrthoDB" id="9807451at2"/>
<protein>
    <submittedName>
        <fullName evidence="2">Predicted Fe-Mo cluster-binding protein, NifX family</fullName>
    </submittedName>
</protein>
<dbReference type="InterPro" id="IPR003731">
    <property type="entry name" value="Di-Nase_FeMo-co_biosynth"/>
</dbReference>
<dbReference type="PANTHER" id="PTHR42983:SF1">
    <property type="entry name" value="IRON-MOLYBDENUM PROTEIN"/>
    <property type="match status" value="1"/>
</dbReference>
<dbReference type="Gene3D" id="3.30.420.130">
    <property type="entry name" value="Dinitrogenase iron-molybdenum cofactor biosynthesis domain"/>
    <property type="match status" value="1"/>
</dbReference>
<dbReference type="Proteomes" id="UP000184536">
    <property type="component" value="Unassembled WGS sequence"/>
</dbReference>
<dbReference type="PANTHER" id="PTHR42983">
    <property type="entry name" value="DINITROGENASE IRON-MOLYBDENUM COFACTOR PROTEIN-RELATED"/>
    <property type="match status" value="1"/>
</dbReference>
<organism evidence="2 3">
    <name type="scientific">Geosporobacter subterraneus DSM 17957</name>
    <dbReference type="NCBI Taxonomy" id="1121919"/>
    <lineage>
        <taxon>Bacteria</taxon>
        <taxon>Bacillati</taxon>
        <taxon>Bacillota</taxon>
        <taxon>Clostridia</taxon>
        <taxon>Peptostreptococcales</taxon>
        <taxon>Thermotaleaceae</taxon>
        <taxon>Geosporobacter</taxon>
    </lineage>
</organism>
<evidence type="ECO:0000259" key="1">
    <source>
        <dbReference type="Pfam" id="PF02579"/>
    </source>
</evidence>
<dbReference type="SUPFAM" id="SSF53146">
    <property type="entry name" value="Nitrogenase accessory factor-like"/>
    <property type="match status" value="1"/>
</dbReference>